<accession>A0A0E9PL86</accession>
<name>A0A0E9PL86_ANGAN</name>
<evidence type="ECO:0000313" key="1">
    <source>
        <dbReference type="EMBL" id="JAH04835.1"/>
    </source>
</evidence>
<dbReference type="EMBL" id="GBXM01103742">
    <property type="protein sequence ID" value="JAH04835.1"/>
    <property type="molecule type" value="Transcribed_RNA"/>
</dbReference>
<reference evidence="1" key="1">
    <citation type="submission" date="2014-11" db="EMBL/GenBank/DDBJ databases">
        <authorList>
            <person name="Amaro Gonzalez C."/>
        </authorList>
    </citation>
    <scope>NUCLEOTIDE SEQUENCE</scope>
</reference>
<organism evidence="1">
    <name type="scientific">Anguilla anguilla</name>
    <name type="common">European freshwater eel</name>
    <name type="synonym">Muraena anguilla</name>
    <dbReference type="NCBI Taxonomy" id="7936"/>
    <lineage>
        <taxon>Eukaryota</taxon>
        <taxon>Metazoa</taxon>
        <taxon>Chordata</taxon>
        <taxon>Craniata</taxon>
        <taxon>Vertebrata</taxon>
        <taxon>Euteleostomi</taxon>
        <taxon>Actinopterygii</taxon>
        <taxon>Neopterygii</taxon>
        <taxon>Teleostei</taxon>
        <taxon>Anguilliformes</taxon>
        <taxon>Anguillidae</taxon>
        <taxon>Anguilla</taxon>
    </lineage>
</organism>
<reference evidence="1" key="2">
    <citation type="journal article" date="2015" name="Fish Shellfish Immunol.">
        <title>Early steps in the European eel (Anguilla anguilla)-Vibrio vulnificus interaction in the gills: Role of the RtxA13 toxin.</title>
        <authorList>
            <person name="Callol A."/>
            <person name="Pajuelo D."/>
            <person name="Ebbesson L."/>
            <person name="Teles M."/>
            <person name="MacKenzie S."/>
            <person name="Amaro C."/>
        </authorList>
    </citation>
    <scope>NUCLEOTIDE SEQUENCE</scope>
</reference>
<protein>
    <submittedName>
        <fullName evidence="1">Uncharacterized protein</fullName>
    </submittedName>
</protein>
<dbReference type="AlphaFoldDB" id="A0A0E9PL86"/>
<proteinExistence type="predicted"/>
<sequence>MTILCFYFISYDTQHFAGCQIT</sequence>